<evidence type="ECO:0000313" key="2">
    <source>
        <dbReference type="EMBL" id="RON42355.1"/>
    </source>
</evidence>
<accession>A0A423JXD6</accession>
<proteinExistence type="predicted"/>
<gene>
    <name evidence="2" type="ORF">BK664_01880</name>
</gene>
<comment type="caution">
    <text evidence="2">The sequence shown here is derived from an EMBL/GenBank/DDBJ whole genome shotgun (WGS) entry which is preliminary data.</text>
</comment>
<organism evidence="2 3">
    <name type="scientific">Pseudomonas brassicacearum</name>
    <dbReference type="NCBI Taxonomy" id="930166"/>
    <lineage>
        <taxon>Bacteria</taxon>
        <taxon>Pseudomonadati</taxon>
        <taxon>Pseudomonadota</taxon>
        <taxon>Gammaproteobacteria</taxon>
        <taxon>Pseudomonadales</taxon>
        <taxon>Pseudomonadaceae</taxon>
        <taxon>Pseudomonas</taxon>
    </lineage>
</organism>
<reference evidence="2 3" key="1">
    <citation type="submission" date="2016-10" db="EMBL/GenBank/DDBJ databases">
        <title>Comparative genome analysis of multiple Pseudomonas spp. focuses on biocontrol and plant growth promoting traits.</title>
        <authorList>
            <person name="Tao X.-Y."/>
            <person name="Taylor C.G."/>
        </authorList>
    </citation>
    <scope>NUCLEOTIDE SEQUENCE [LARGE SCALE GENOMIC DNA]</scope>
    <source>
        <strain evidence="2 3">38D4</strain>
    </source>
</reference>
<dbReference type="PANTHER" id="PTHR33678">
    <property type="entry name" value="BLL1576 PROTEIN"/>
    <property type="match status" value="1"/>
</dbReference>
<dbReference type="InterPro" id="IPR052344">
    <property type="entry name" value="Transposase-related"/>
</dbReference>
<name>A0A423JXD6_9PSED</name>
<dbReference type="InterPro" id="IPR004291">
    <property type="entry name" value="Transposase_IS66_central"/>
</dbReference>
<dbReference type="AlphaFoldDB" id="A0A423JXD6"/>
<sequence length="112" mass="12784">MGNLLASLSRILAHARRKFFATNKSQLAEQALCYIQLLYEIESEVCKLEPDLRRRIRQKKAVPVMDALHAWIIAQCQIVHDGSAHPSRISQIRAETPTSILFPQRIRSFADS</sequence>
<evidence type="ECO:0000259" key="1">
    <source>
        <dbReference type="Pfam" id="PF03050"/>
    </source>
</evidence>
<protein>
    <recommendedName>
        <fullName evidence="1">Transposase IS66 central domain-containing protein</fullName>
    </recommendedName>
</protein>
<feature type="domain" description="Transposase IS66 central" evidence="1">
    <location>
        <begin position="12"/>
        <end position="101"/>
    </location>
</feature>
<dbReference type="Proteomes" id="UP000286351">
    <property type="component" value="Unassembled WGS sequence"/>
</dbReference>
<dbReference type="PANTHER" id="PTHR33678:SF1">
    <property type="entry name" value="BLL1576 PROTEIN"/>
    <property type="match status" value="1"/>
</dbReference>
<dbReference type="Pfam" id="PF03050">
    <property type="entry name" value="DDE_Tnp_IS66"/>
    <property type="match status" value="1"/>
</dbReference>
<evidence type="ECO:0000313" key="3">
    <source>
        <dbReference type="Proteomes" id="UP000286351"/>
    </source>
</evidence>
<dbReference type="EMBL" id="MOBO01000001">
    <property type="protein sequence ID" value="RON42355.1"/>
    <property type="molecule type" value="Genomic_DNA"/>
</dbReference>